<sequence>MATYQEQAGSDTDHQSPAVATKAVFDRLQGLEPRIQRILKITGIPGCSIGVIHKGVEVWKFNAGFRDVENKLPTRSDTVFNLNSLTKGITAAAFACLVHDGNITWETPIKSIIPEFAQGCDEIDQSITPIDMLSMRTGHHALNCMAWQGSNIVLPDRKDTIEFWNATPRLGTFRSYFRYNNWGYGITALIIEKLAQQPFHEFLKERIFDPLNLKRTKMEDGIPFDNNAISYAMQADRSPVRVPDPTIGVGIFTQGGSGVISTIDDMLILYYQYLLAINDQFRSKAKSTAHNPFVECATLVTPHNNLANADYILREQSYGCGWIRCQLPGPLGMIGMNADFMDVPNVLEGGPSHLCLYHMGMMVGSTSNIALVPETETVVAILANASPLGDGADWISQMIMEAIFDPPTKHDYERLAEEMALKVLDHIPSIGRELEQKRVPGTQPSFATESYTGTFKHDKTPFKIGIGMNGETKDLTLTFNGHVAETYPLKHYHNDTFSWWVPFNDASRRGRFLMFYAADTFLINFEGRDRFTWVSGDIGKEPYVFNREK</sequence>
<dbReference type="EMBL" id="MU394463">
    <property type="protein sequence ID" value="KAI6080253.1"/>
    <property type="molecule type" value="Genomic_DNA"/>
</dbReference>
<accession>A0ACC0CIM3</accession>
<reference evidence="1 2" key="1">
    <citation type="journal article" date="2022" name="New Phytol.">
        <title>Ecological generalism drives hyperdiversity of secondary metabolite gene clusters in xylarialean endophytes.</title>
        <authorList>
            <person name="Franco M.E.E."/>
            <person name="Wisecaver J.H."/>
            <person name="Arnold A.E."/>
            <person name="Ju Y.M."/>
            <person name="Slot J.C."/>
            <person name="Ahrendt S."/>
            <person name="Moore L.P."/>
            <person name="Eastman K.E."/>
            <person name="Scott K."/>
            <person name="Konkel Z."/>
            <person name="Mondo S.J."/>
            <person name="Kuo A."/>
            <person name="Hayes R.D."/>
            <person name="Haridas S."/>
            <person name="Andreopoulos B."/>
            <person name="Riley R."/>
            <person name="LaButti K."/>
            <person name="Pangilinan J."/>
            <person name="Lipzen A."/>
            <person name="Amirebrahimi M."/>
            <person name="Yan J."/>
            <person name="Adam C."/>
            <person name="Keymanesh K."/>
            <person name="Ng V."/>
            <person name="Louie K."/>
            <person name="Northen T."/>
            <person name="Drula E."/>
            <person name="Henrissat B."/>
            <person name="Hsieh H.M."/>
            <person name="Youens-Clark K."/>
            <person name="Lutzoni F."/>
            <person name="Miadlikowska J."/>
            <person name="Eastwood D.C."/>
            <person name="Hamelin R.C."/>
            <person name="Grigoriev I.V."/>
            <person name="U'Ren J.M."/>
        </authorList>
    </citation>
    <scope>NUCLEOTIDE SEQUENCE [LARGE SCALE GENOMIC DNA]</scope>
    <source>
        <strain evidence="1 2">ER1909</strain>
    </source>
</reference>
<gene>
    <name evidence="1" type="ORF">F4821DRAFT_266073</name>
</gene>
<evidence type="ECO:0000313" key="1">
    <source>
        <dbReference type="EMBL" id="KAI6080253.1"/>
    </source>
</evidence>
<keyword evidence="2" id="KW-1185">Reference proteome</keyword>
<protein>
    <submittedName>
        <fullName evidence="1">Beta-lactamase/transpeptidase-like protein</fullName>
    </submittedName>
</protein>
<proteinExistence type="predicted"/>
<comment type="caution">
    <text evidence="1">The sequence shown here is derived from an EMBL/GenBank/DDBJ whole genome shotgun (WGS) entry which is preliminary data.</text>
</comment>
<dbReference type="Proteomes" id="UP001497680">
    <property type="component" value="Unassembled WGS sequence"/>
</dbReference>
<name>A0ACC0CIM3_9PEZI</name>
<evidence type="ECO:0000313" key="2">
    <source>
        <dbReference type="Proteomes" id="UP001497680"/>
    </source>
</evidence>
<organism evidence="1 2">
    <name type="scientific">Hypoxylon rubiginosum</name>
    <dbReference type="NCBI Taxonomy" id="110542"/>
    <lineage>
        <taxon>Eukaryota</taxon>
        <taxon>Fungi</taxon>
        <taxon>Dikarya</taxon>
        <taxon>Ascomycota</taxon>
        <taxon>Pezizomycotina</taxon>
        <taxon>Sordariomycetes</taxon>
        <taxon>Xylariomycetidae</taxon>
        <taxon>Xylariales</taxon>
        <taxon>Hypoxylaceae</taxon>
        <taxon>Hypoxylon</taxon>
    </lineage>
</organism>